<gene>
    <name evidence="2" type="ORF">SPI_06697</name>
</gene>
<dbReference type="EMBL" id="AZHD01000012">
    <property type="protein sequence ID" value="OAA58624.1"/>
    <property type="molecule type" value="Genomic_DNA"/>
</dbReference>
<dbReference type="AlphaFoldDB" id="A0A167RI77"/>
<sequence>MPLFGAKTTTMCKDAKTRDRANQKLLDDVVMLDDNGQITGHALIPIENDFTDIEGEGEIVDRSSDDATDCSSISAHGGESDTDMLIVKKKAGNEKQRKSKNKRIKKVAETKTATKTATKAATETATKTSKATSAAEDDSPSKQNEGNGKSHDGNQHNKPKQDGSRGLSAGIDVLAAGAAKGMAGLRRVRKVLRWGEASEDSGDEKMNAVEFQPTINSLRLDDEDPMAMGTLFERDATGTVRIAVVDNSQTAAGEKQDENETAERK</sequence>
<evidence type="ECO:0000256" key="1">
    <source>
        <dbReference type="SAM" id="MobiDB-lite"/>
    </source>
</evidence>
<protein>
    <submittedName>
        <fullName evidence="2">Uncharacterized protein</fullName>
    </submittedName>
</protein>
<accession>A0A167RI77</accession>
<reference evidence="2 3" key="1">
    <citation type="journal article" date="2016" name="Genome Biol. Evol.">
        <title>Divergent and convergent evolution of fungal pathogenicity.</title>
        <authorList>
            <person name="Shang Y."/>
            <person name="Xiao G."/>
            <person name="Zheng P."/>
            <person name="Cen K."/>
            <person name="Zhan S."/>
            <person name="Wang C."/>
        </authorList>
    </citation>
    <scope>NUCLEOTIDE SEQUENCE [LARGE SCALE GENOMIC DNA]</scope>
    <source>
        <strain evidence="2 3">RCEF 264</strain>
    </source>
</reference>
<feature type="region of interest" description="Disordered" evidence="1">
    <location>
        <begin position="59"/>
        <end position="168"/>
    </location>
</feature>
<evidence type="ECO:0000313" key="2">
    <source>
        <dbReference type="EMBL" id="OAA58624.1"/>
    </source>
</evidence>
<feature type="compositionally biased region" description="Low complexity" evidence="1">
    <location>
        <begin position="110"/>
        <end position="134"/>
    </location>
</feature>
<proteinExistence type="predicted"/>
<dbReference type="Proteomes" id="UP000076874">
    <property type="component" value="Unassembled WGS sequence"/>
</dbReference>
<evidence type="ECO:0000313" key="3">
    <source>
        <dbReference type="Proteomes" id="UP000076874"/>
    </source>
</evidence>
<feature type="compositionally biased region" description="Basic and acidic residues" evidence="1">
    <location>
        <begin position="148"/>
        <end position="163"/>
    </location>
</feature>
<comment type="caution">
    <text evidence="2">The sequence shown here is derived from an EMBL/GenBank/DDBJ whole genome shotgun (WGS) entry which is preliminary data.</text>
</comment>
<organism evidence="2 3">
    <name type="scientific">Niveomyces insectorum RCEF 264</name>
    <dbReference type="NCBI Taxonomy" id="1081102"/>
    <lineage>
        <taxon>Eukaryota</taxon>
        <taxon>Fungi</taxon>
        <taxon>Dikarya</taxon>
        <taxon>Ascomycota</taxon>
        <taxon>Pezizomycotina</taxon>
        <taxon>Sordariomycetes</taxon>
        <taxon>Hypocreomycetidae</taxon>
        <taxon>Hypocreales</taxon>
        <taxon>Cordycipitaceae</taxon>
        <taxon>Niveomyces</taxon>
    </lineage>
</organism>
<name>A0A167RI77_9HYPO</name>
<keyword evidence="3" id="KW-1185">Reference proteome</keyword>